<comment type="caution">
    <text evidence="9">The sequence shown here is derived from an EMBL/GenBank/DDBJ whole genome shotgun (WGS) entry which is preliminary data.</text>
</comment>
<evidence type="ECO:0000256" key="5">
    <source>
        <dbReference type="ARBA" id="ARBA00022833"/>
    </source>
</evidence>
<dbReference type="PANTHER" id="PTHR11040">
    <property type="entry name" value="ZINC/IRON TRANSPORTER"/>
    <property type="match status" value="1"/>
</dbReference>
<proteinExistence type="inferred from homology"/>
<sequence>MAAALIGSFISAMATVLGAIPILIVKRLSEKWKDILIAFTAGIMVSASTFGLMPQAIEESGILALTVGFLIGIVVLDLIERNIPHIDVENDASSGIGSFDSKSLLVIIALFIHNIPEGLSTGFSYASQNESLGPMVAIAIGAQNMPEGLILAVFLVNSNVSKLKSLMIVTLTGLMEVVSAIVGYFAASYIQVLIGYGLAFAAGAMMFIVYKELIPESHGHGYERPSTYSFILGLLVMVYISYVYG</sequence>
<evidence type="ECO:0000313" key="10">
    <source>
        <dbReference type="Proteomes" id="UP000677918"/>
    </source>
</evidence>
<evidence type="ECO:0000313" key="9">
    <source>
        <dbReference type="EMBL" id="GIQ67522.1"/>
    </source>
</evidence>
<dbReference type="Pfam" id="PF02535">
    <property type="entry name" value="Zip"/>
    <property type="match status" value="1"/>
</dbReference>
<feature type="transmembrane region" description="Helical" evidence="8">
    <location>
        <begin position="36"/>
        <end position="54"/>
    </location>
</feature>
<keyword evidence="5" id="KW-0862">Zinc</keyword>
<keyword evidence="4 8" id="KW-0812">Transmembrane</keyword>
<feature type="transmembrane region" description="Helical" evidence="8">
    <location>
        <begin position="6"/>
        <end position="24"/>
    </location>
</feature>
<evidence type="ECO:0000256" key="7">
    <source>
        <dbReference type="ARBA" id="ARBA00023136"/>
    </source>
</evidence>
<feature type="transmembrane region" description="Helical" evidence="8">
    <location>
        <begin position="168"/>
        <end position="187"/>
    </location>
</feature>
<dbReference type="Proteomes" id="UP000677918">
    <property type="component" value="Unassembled WGS sequence"/>
</dbReference>
<evidence type="ECO:0000256" key="2">
    <source>
        <dbReference type="ARBA" id="ARBA00006939"/>
    </source>
</evidence>
<dbReference type="RefSeq" id="WP_213410141.1">
    <property type="nucleotide sequence ID" value="NZ_BOVK01000005.1"/>
</dbReference>
<evidence type="ECO:0000256" key="6">
    <source>
        <dbReference type="ARBA" id="ARBA00022989"/>
    </source>
</evidence>
<dbReference type="GO" id="GO:0005385">
    <property type="term" value="F:zinc ion transmembrane transporter activity"/>
    <property type="evidence" value="ECO:0007669"/>
    <property type="project" value="TreeGrafter"/>
</dbReference>
<name>A0A8J4M165_9BACL</name>
<evidence type="ECO:0000256" key="4">
    <source>
        <dbReference type="ARBA" id="ARBA00022692"/>
    </source>
</evidence>
<dbReference type="EMBL" id="BOVK01000005">
    <property type="protein sequence ID" value="GIQ67522.1"/>
    <property type="molecule type" value="Genomic_DNA"/>
</dbReference>
<evidence type="ECO:0000256" key="1">
    <source>
        <dbReference type="ARBA" id="ARBA00004651"/>
    </source>
</evidence>
<keyword evidence="3" id="KW-1003">Cell membrane</keyword>
<feature type="transmembrane region" description="Helical" evidence="8">
    <location>
        <begin position="60"/>
        <end position="79"/>
    </location>
</feature>
<keyword evidence="7 8" id="KW-0472">Membrane</keyword>
<keyword evidence="6 8" id="KW-1133">Transmembrane helix</keyword>
<evidence type="ECO:0000256" key="8">
    <source>
        <dbReference type="SAM" id="Phobius"/>
    </source>
</evidence>
<dbReference type="GO" id="GO:0005886">
    <property type="term" value="C:plasma membrane"/>
    <property type="evidence" value="ECO:0007669"/>
    <property type="project" value="UniProtKB-SubCell"/>
</dbReference>
<protein>
    <submittedName>
        <fullName evidence="9">ZIP family metal transporter</fullName>
    </submittedName>
</protein>
<comment type="similarity">
    <text evidence="2">Belongs to the ZIP transporter (TC 2.A.5) family.</text>
</comment>
<gene>
    <name evidence="9" type="ORF">XYCOK13_03460</name>
</gene>
<feature type="transmembrane region" description="Helical" evidence="8">
    <location>
        <begin position="99"/>
        <end position="115"/>
    </location>
</feature>
<feature type="transmembrane region" description="Helical" evidence="8">
    <location>
        <begin position="135"/>
        <end position="156"/>
    </location>
</feature>
<accession>A0A8J4M165</accession>
<reference evidence="9" key="1">
    <citation type="submission" date="2021-04" db="EMBL/GenBank/DDBJ databases">
        <title>Draft genome sequence of Xylanibacillus composti strain K13.</title>
        <authorList>
            <person name="Uke A."/>
            <person name="Chhe C."/>
            <person name="Baramee S."/>
            <person name="Kosugi A."/>
        </authorList>
    </citation>
    <scope>NUCLEOTIDE SEQUENCE</scope>
    <source>
        <strain evidence="9">K13</strain>
    </source>
</reference>
<feature type="transmembrane region" description="Helical" evidence="8">
    <location>
        <begin position="193"/>
        <end position="214"/>
    </location>
</feature>
<keyword evidence="10" id="KW-1185">Reference proteome</keyword>
<feature type="transmembrane region" description="Helical" evidence="8">
    <location>
        <begin position="226"/>
        <end position="244"/>
    </location>
</feature>
<dbReference type="InterPro" id="IPR003689">
    <property type="entry name" value="ZIP"/>
</dbReference>
<organism evidence="9 10">
    <name type="scientific">Xylanibacillus composti</name>
    <dbReference type="NCBI Taxonomy" id="1572762"/>
    <lineage>
        <taxon>Bacteria</taxon>
        <taxon>Bacillati</taxon>
        <taxon>Bacillota</taxon>
        <taxon>Bacilli</taxon>
        <taxon>Bacillales</taxon>
        <taxon>Paenibacillaceae</taxon>
        <taxon>Xylanibacillus</taxon>
    </lineage>
</organism>
<dbReference type="AlphaFoldDB" id="A0A8J4M165"/>
<dbReference type="PANTHER" id="PTHR11040:SF211">
    <property type="entry name" value="ZINC TRANSPORTER ZIP11"/>
    <property type="match status" value="1"/>
</dbReference>
<comment type="subcellular location">
    <subcellularLocation>
        <location evidence="1">Cell membrane</location>
        <topology evidence="1">Multi-pass membrane protein</topology>
    </subcellularLocation>
</comment>
<evidence type="ECO:0000256" key="3">
    <source>
        <dbReference type="ARBA" id="ARBA00022475"/>
    </source>
</evidence>